<accession>A0A0T9G3B9</accession>
<reference evidence="3" key="1">
    <citation type="submission" date="2015-03" db="EMBL/GenBank/DDBJ databases">
        <authorList>
            <consortium name="Pathogen Informatics"/>
        </authorList>
    </citation>
    <scope>NUCLEOTIDE SEQUENCE [LARGE SCALE GENOMIC DNA]</scope>
    <source>
        <strain evidence="3">N09902308</strain>
    </source>
</reference>
<proteinExistence type="predicted"/>
<gene>
    <name evidence="2" type="ORF">DSJ38_09040</name>
    <name evidence="1" type="ORF">ERS007739_01727</name>
</gene>
<dbReference type="Proteomes" id="UP000256381">
    <property type="component" value="Unassembled WGS sequence"/>
</dbReference>
<dbReference type="EMBL" id="CSBK01000703">
    <property type="protein sequence ID" value="COX78988.1"/>
    <property type="molecule type" value="Genomic_DNA"/>
</dbReference>
<comment type="caution">
    <text evidence="1">The sequence shown here is derived from an EMBL/GenBank/DDBJ whole genome shotgun (WGS) entry which is preliminary data.</text>
</comment>
<reference evidence="2" key="4">
    <citation type="submission" date="2018-07" db="EMBL/GenBank/DDBJ databases">
        <authorList>
            <person name="Shah S."/>
            <person name="Brown T."/>
            <person name="Auld S."/>
            <person name="Bratton K."/>
            <person name="Narechania A."/>
            <person name="Mathema B."/>
            <person name="Gandhi N."/>
        </authorList>
    </citation>
    <scope>NUCLEOTIDE SEQUENCE</scope>
    <source>
        <strain evidence="2">32301_S10</strain>
    </source>
</reference>
<organism evidence="1 3">
    <name type="scientific">Mycobacterium tuberculosis</name>
    <dbReference type="NCBI Taxonomy" id="1773"/>
    <lineage>
        <taxon>Bacteria</taxon>
        <taxon>Bacillati</taxon>
        <taxon>Actinomycetota</taxon>
        <taxon>Actinomycetes</taxon>
        <taxon>Mycobacteriales</taxon>
        <taxon>Mycobacteriaceae</taxon>
        <taxon>Mycobacterium</taxon>
        <taxon>Mycobacterium tuberculosis complex</taxon>
    </lineage>
</organism>
<reference evidence="1" key="2">
    <citation type="submission" date="2015-03" db="EMBL/GenBank/DDBJ databases">
        <authorList>
            <consortium name="Pathogen Informatics"/>
            <person name="Murphy D."/>
        </authorList>
    </citation>
    <scope>NUCLEOTIDE SEQUENCE</scope>
    <source>
        <strain evidence="1">N09902308</strain>
    </source>
</reference>
<dbReference type="EMBL" id="QTBD01000138">
    <property type="protein sequence ID" value="REQ52962.1"/>
    <property type="molecule type" value="Genomic_DNA"/>
</dbReference>
<evidence type="ECO:0000313" key="2">
    <source>
        <dbReference type="EMBL" id="REQ52962.1"/>
    </source>
</evidence>
<sequence>MGGETPKKVVVSWTAVKNAGSRATRASAKLERRVVPVGHKRSAAVAAHIEKQRSPQSRCR</sequence>
<evidence type="ECO:0000313" key="3">
    <source>
        <dbReference type="Proteomes" id="UP000039021"/>
    </source>
</evidence>
<evidence type="ECO:0000313" key="4">
    <source>
        <dbReference type="Proteomes" id="UP000256381"/>
    </source>
</evidence>
<dbReference type="AlphaFoldDB" id="A0A0T9G3B9"/>
<evidence type="ECO:0000313" key="1">
    <source>
        <dbReference type="EMBL" id="COX78988.1"/>
    </source>
</evidence>
<dbReference type="Proteomes" id="UP000039021">
    <property type="component" value="Unassembled WGS sequence"/>
</dbReference>
<protein>
    <submittedName>
        <fullName evidence="1">Uncharacterized protein</fullName>
    </submittedName>
</protein>
<reference evidence="2 4" key="3">
    <citation type="journal article" date="2017" name="N. Engl. J. Med.">
        <title>Transmission of Extensively Drug-Resistant Tuberculosis in South Africa.</title>
        <authorList>
            <person name="Shah N.S."/>
            <person name="Auld S.C."/>
            <person name="Brust J.C."/>
            <person name="Mathema B."/>
            <person name="Ismail N."/>
            <person name="Moodley P."/>
            <person name="Mlisana K."/>
            <person name="Allana S."/>
            <person name="Campbell A."/>
            <person name="Mthiyane T."/>
            <person name="Morris N."/>
            <person name="Mpangase P."/>
            <person name="van der Meulen H."/>
            <person name="Omar S.V."/>
            <person name="Brown T.S."/>
            <person name="Narechania A."/>
            <person name="Shaskina E."/>
            <person name="Kapwata T."/>
            <person name="Kreiswirth B."/>
            <person name="Gandhi N.R."/>
        </authorList>
    </citation>
    <scope>NUCLEOTIDE SEQUENCE [LARGE SCALE GENOMIC DNA]</scope>
    <source>
        <strain evidence="2 4">32301_S10</strain>
    </source>
</reference>
<name>A0A0T9G3B9_MYCTX</name>